<name>A0A517XN71_9BACT</name>
<dbReference type="EMBL" id="CP036273">
    <property type="protein sequence ID" value="QDU18954.1"/>
    <property type="molecule type" value="Genomic_DNA"/>
</dbReference>
<evidence type="ECO:0000256" key="1">
    <source>
        <dbReference type="SAM" id="MobiDB-lite"/>
    </source>
</evidence>
<accession>A0A517XN71</accession>
<dbReference type="Proteomes" id="UP000319576">
    <property type="component" value="Chromosome"/>
</dbReference>
<proteinExistence type="predicted"/>
<reference evidence="2 3" key="1">
    <citation type="submission" date="2019-02" db="EMBL/GenBank/DDBJ databases">
        <title>Deep-cultivation of Planctomycetes and their phenomic and genomic characterization uncovers novel biology.</title>
        <authorList>
            <person name="Wiegand S."/>
            <person name="Jogler M."/>
            <person name="Boedeker C."/>
            <person name="Pinto D."/>
            <person name="Vollmers J."/>
            <person name="Rivas-Marin E."/>
            <person name="Kohn T."/>
            <person name="Peeters S.H."/>
            <person name="Heuer A."/>
            <person name="Rast P."/>
            <person name="Oberbeckmann S."/>
            <person name="Bunk B."/>
            <person name="Jeske O."/>
            <person name="Meyerdierks A."/>
            <person name="Storesund J.E."/>
            <person name="Kallscheuer N."/>
            <person name="Luecker S."/>
            <person name="Lage O.M."/>
            <person name="Pohl T."/>
            <person name="Merkel B.J."/>
            <person name="Hornburger P."/>
            <person name="Mueller R.-W."/>
            <person name="Bruemmer F."/>
            <person name="Labrenz M."/>
            <person name="Spormann A.M."/>
            <person name="Op den Camp H."/>
            <person name="Overmann J."/>
            <person name="Amann R."/>
            <person name="Jetten M.S.M."/>
            <person name="Mascher T."/>
            <person name="Medema M.H."/>
            <person name="Devos D.P."/>
            <person name="Kaster A.-K."/>
            <person name="Ovreas L."/>
            <person name="Rohde M."/>
            <person name="Galperin M.Y."/>
            <person name="Jogler C."/>
        </authorList>
    </citation>
    <scope>NUCLEOTIDE SEQUENCE [LARGE SCALE GENOMIC DNA]</scope>
    <source>
        <strain evidence="2 3">ETA_A1</strain>
    </source>
</reference>
<feature type="compositionally biased region" description="Polar residues" evidence="1">
    <location>
        <begin position="8"/>
        <end position="19"/>
    </location>
</feature>
<dbReference type="AlphaFoldDB" id="A0A517XN71"/>
<evidence type="ECO:0000313" key="2">
    <source>
        <dbReference type="EMBL" id="QDU18954.1"/>
    </source>
</evidence>
<evidence type="ECO:0000313" key="3">
    <source>
        <dbReference type="Proteomes" id="UP000319576"/>
    </source>
</evidence>
<protein>
    <submittedName>
        <fullName evidence="2">Uncharacterized protein</fullName>
    </submittedName>
</protein>
<feature type="region of interest" description="Disordered" evidence="1">
    <location>
        <begin position="1"/>
        <end position="57"/>
    </location>
</feature>
<keyword evidence="3" id="KW-1185">Reference proteome</keyword>
<gene>
    <name evidence="2" type="ORF">ETAA1_08530</name>
</gene>
<organism evidence="2 3">
    <name type="scientific">Urbifossiella limnaea</name>
    <dbReference type="NCBI Taxonomy" id="2528023"/>
    <lineage>
        <taxon>Bacteria</taxon>
        <taxon>Pseudomonadati</taxon>
        <taxon>Planctomycetota</taxon>
        <taxon>Planctomycetia</taxon>
        <taxon>Gemmatales</taxon>
        <taxon>Gemmataceae</taxon>
        <taxon>Urbifossiella</taxon>
    </lineage>
</organism>
<dbReference type="KEGG" id="uli:ETAA1_08530"/>
<sequence>MAFRESQDSVPITTRTTGSGDVWAGDAFRTTRTIPLPTGDAQNDAATESFGREGRCE</sequence>